<dbReference type="InterPro" id="IPR006061">
    <property type="entry name" value="SBP_1_CS"/>
</dbReference>
<feature type="chain" id="PRO_5039360910" evidence="8">
    <location>
        <begin position="22"/>
        <end position="416"/>
    </location>
</feature>
<gene>
    <name evidence="9" type="primary">rafE</name>
    <name evidence="9" type="ORF">SK608_0547</name>
</gene>
<dbReference type="SUPFAM" id="SSF53850">
    <property type="entry name" value="Periplasmic binding protein-like II"/>
    <property type="match status" value="1"/>
</dbReference>
<reference evidence="9 10" key="1">
    <citation type="submission" date="2014-05" db="EMBL/GenBank/DDBJ databases">
        <authorList>
            <person name="Daugherty S.C."/>
            <person name="Tallon L.J."/>
            <person name="Sadzewicz L."/>
            <person name="Kilian M."/>
            <person name="Tettelin H."/>
        </authorList>
    </citation>
    <scope>NUCLEOTIDE SEQUENCE [LARGE SCALE GENOMIC DNA]</scope>
    <source>
        <strain evidence="9 10">SK608</strain>
    </source>
</reference>
<keyword evidence="2" id="KW-0813">Transport</keyword>
<accession>A0A081QWZ0</accession>
<keyword evidence="3" id="KW-1003">Cell membrane</keyword>
<evidence type="ECO:0000256" key="2">
    <source>
        <dbReference type="ARBA" id="ARBA00022448"/>
    </source>
</evidence>
<keyword evidence="4 8" id="KW-0732">Signal</keyword>
<evidence type="ECO:0000256" key="5">
    <source>
        <dbReference type="ARBA" id="ARBA00023136"/>
    </source>
</evidence>
<keyword evidence="6" id="KW-0564">Palmitate</keyword>
<evidence type="ECO:0000256" key="8">
    <source>
        <dbReference type="SAM" id="SignalP"/>
    </source>
</evidence>
<dbReference type="Pfam" id="PF01547">
    <property type="entry name" value="SBP_bac_1"/>
    <property type="match status" value="1"/>
</dbReference>
<name>A0A081QWZ0_STRMT</name>
<evidence type="ECO:0000256" key="1">
    <source>
        <dbReference type="ARBA" id="ARBA00008520"/>
    </source>
</evidence>
<evidence type="ECO:0000256" key="6">
    <source>
        <dbReference type="ARBA" id="ARBA00023139"/>
    </source>
</evidence>
<organism evidence="9 10">
    <name type="scientific">Streptococcus mitis</name>
    <dbReference type="NCBI Taxonomy" id="28037"/>
    <lineage>
        <taxon>Bacteria</taxon>
        <taxon>Bacillati</taxon>
        <taxon>Bacillota</taxon>
        <taxon>Bacilli</taxon>
        <taxon>Lactobacillales</taxon>
        <taxon>Streptococcaceae</taxon>
        <taxon>Streptococcus</taxon>
        <taxon>Streptococcus mitis group</taxon>
    </lineage>
</organism>
<keyword evidence="7" id="KW-0449">Lipoprotein</keyword>
<keyword evidence="5" id="KW-0472">Membrane</keyword>
<comment type="similarity">
    <text evidence="1">Belongs to the bacterial solute-binding protein 1 family.</text>
</comment>
<dbReference type="PANTHER" id="PTHR43649:SF33">
    <property type="entry name" value="POLYGALACTURONAN_RHAMNOGALACTURONAN-BINDING PROTEIN YTCQ"/>
    <property type="match status" value="1"/>
</dbReference>
<comment type="caution">
    <text evidence="9">The sequence shown here is derived from an EMBL/GenBank/DDBJ whole genome shotgun (WGS) entry which is preliminary data.</text>
</comment>
<dbReference type="InterPro" id="IPR006059">
    <property type="entry name" value="SBP"/>
</dbReference>
<dbReference type="Proteomes" id="UP000028022">
    <property type="component" value="Unassembled WGS sequence"/>
</dbReference>
<proteinExistence type="inferred from homology"/>
<evidence type="ECO:0000313" key="10">
    <source>
        <dbReference type="Proteomes" id="UP000028022"/>
    </source>
</evidence>
<dbReference type="EMBL" id="JPFZ01000009">
    <property type="protein sequence ID" value="KEQ47463.1"/>
    <property type="molecule type" value="Genomic_DNA"/>
</dbReference>
<protein>
    <submittedName>
        <fullName evidence="9">Sugar ABC transporter, sugar-binding protein</fullName>
    </submittedName>
</protein>
<evidence type="ECO:0000256" key="3">
    <source>
        <dbReference type="ARBA" id="ARBA00022475"/>
    </source>
</evidence>
<dbReference type="InterPro" id="IPR050490">
    <property type="entry name" value="Bact_solute-bd_prot1"/>
</dbReference>
<dbReference type="Gene3D" id="3.40.190.10">
    <property type="entry name" value="Periplasmic binding protein-like II"/>
    <property type="match status" value="2"/>
</dbReference>
<dbReference type="PROSITE" id="PS51257">
    <property type="entry name" value="PROKAR_LIPOPROTEIN"/>
    <property type="match status" value="1"/>
</dbReference>
<sequence>MKWYKKAGFLLVAGVSLLGLAACGQNSQSTDGKVTIEFFNQKTEMADTLQKIVDHFEKDHPTIDVKLTTVPAAGIVLKTRILSGDVPDIVNIYPQNMDFQEWAKAGYFADMTGKSYLENIKNDYAEKYAINNKIYNVPLTANLYGIYYNKTKFKELGLEEPKTFKEFQEIVKKIKDSGNSPFAVAGNEGWTLNGYHQLSLITITGSGDAANNYLRFSKPNAISVDDTILKSDAERLDLLADNAQDGWRGASYNDAVVAFSNEKALMMPQGSWALAAINQQDPKFDVGMFAFPGEEVGKEVTVGAGDMALSTSATTKHPKETEEFISYMTSPKAMQAYYDVDGSPVAVKGVQEKEDSALAEISKLAFTDKHYVWLGQHWNSEEDFFNLSAGYLMDKNLKNMANNLNAFFNPMKADLD</sequence>
<dbReference type="AlphaFoldDB" id="A0A081QWZ0"/>
<evidence type="ECO:0000313" key="9">
    <source>
        <dbReference type="EMBL" id="KEQ47463.1"/>
    </source>
</evidence>
<evidence type="ECO:0000256" key="4">
    <source>
        <dbReference type="ARBA" id="ARBA00022729"/>
    </source>
</evidence>
<dbReference type="PANTHER" id="PTHR43649">
    <property type="entry name" value="ARABINOSE-BINDING PROTEIN-RELATED"/>
    <property type="match status" value="1"/>
</dbReference>
<evidence type="ECO:0000256" key="7">
    <source>
        <dbReference type="ARBA" id="ARBA00023288"/>
    </source>
</evidence>
<feature type="signal peptide" evidence="8">
    <location>
        <begin position="1"/>
        <end position="21"/>
    </location>
</feature>
<dbReference type="PROSITE" id="PS01037">
    <property type="entry name" value="SBP_BACTERIAL_1"/>
    <property type="match status" value="1"/>
</dbReference>
<dbReference type="GO" id="GO:0055085">
    <property type="term" value="P:transmembrane transport"/>
    <property type="evidence" value="ECO:0007669"/>
    <property type="project" value="InterPro"/>
</dbReference>